<dbReference type="RefSeq" id="WP_344113390.1">
    <property type="nucleotide sequence ID" value="NZ_BAAAOR010000030.1"/>
</dbReference>
<keyword evidence="2" id="KW-1185">Reference proteome</keyword>
<proteinExistence type="predicted"/>
<organism evidence="1 2">
    <name type="scientific">Nocardioides humi</name>
    <dbReference type="NCBI Taxonomy" id="449461"/>
    <lineage>
        <taxon>Bacteria</taxon>
        <taxon>Bacillati</taxon>
        <taxon>Actinomycetota</taxon>
        <taxon>Actinomycetes</taxon>
        <taxon>Propionibacteriales</taxon>
        <taxon>Nocardioidaceae</taxon>
        <taxon>Nocardioides</taxon>
    </lineage>
</organism>
<dbReference type="EMBL" id="BAAAOR010000030">
    <property type="protein sequence ID" value="GAA1536017.1"/>
    <property type="molecule type" value="Genomic_DNA"/>
</dbReference>
<dbReference type="Proteomes" id="UP001500842">
    <property type="component" value="Unassembled WGS sequence"/>
</dbReference>
<protein>
    <submittedName>
        <fullName evidence="1">Uncharacterized protein</fullName>
    </submittedName>
</protein>
<gene>
    <name evidence="1" type="ORF">GCM10009788_43530</name>
</gene>
<comment type="caution">
    <text evidence="1">The sequence shown here is derived from an EMBL/GenBank/DDBJ whole genome shotgun (WGS) entry which is preliminary data.</text>
</comment>
<sequence>MARFAYGAGSHDPTRRRFEGEGRIDDHFFVRFRPVAAHGTWRGRDPLAEVRSVTGLAAIGDTGRVGRS</sequence>
<evidence type="ECO:0000313" key="2">
    <source>
        <dbReference type="Proteomes" id="UP001500842"/>
    </source>
</evidence>
<name>A0ABN2B9R1_9ACTN</name>
<accession>A0ABN2B9R1</accession>
<reference evidence="1 2" key="1">
    <citation type="journal article" date="2019" name="Int. J. Syst. Evol. Microbiol.">
        <title>The Global Catalogue of Microorganisms (GCM) 10K type strain sequencing project: providing services to taxonomists for standard genome sequencing and annotation.</title>
        <authorList>
            <consortium name="The Broad Institute Genomics Platform"/>
            <consortium name="The Broad Institute Genome Sequencing Center for Infectious Disease"/>
            <person name="Wu L."/>
            <person name="Ma J."/>
        </authorList>
    </citation>
    <scope>NUCLEOTIDE SEQUENCE [LARGE SCALE GENOMIC DNA]</scope>
    <source>
        <strain evidence="1 2">JCM 14942</strain>
    </source>
</reference>
<evidence type="ECO:0000313" key="1">
    <source>
        <dbReference type="EMBL" id="GAA1536017.1"/>
    </source>
</evidence>